<feature type="region of interest" description="Disordered" evidence="1">
    <location>
        <begin position="42"/>
        <end position="67"/>
    </location>
</feature>
<evidence type="ECO:0000256" key="1">
    <source>
        <dbReference type="SAM" id="MobiDB-lite"/>
    </source>
</evidence>
<feature type="compositionally biased region" description="Polar residues" evidence="1">
    <location>
        <begin position="53"/>
        <end position="67"/>
    </location>
</feature>
<evidence type="ECO:0000313" key="3">
    <source>
        <dbReference type="Proteomes" id="UP001150238"/>
    </source>
</evidence>
<dbReference type="AlphaFoldDB" id="A0A9W9DYS9"/>
<gene>
    <name evidence="2" type="ORF">C8J55DRAFT_555683</name>
</gene>
<dbReference type="Proteomes" id="UP001150238">
    <property type="component" value="Unassembled WGS sequence"/>
</dbReference>
<reference evidence="2" key="1">
    <citation type="submission" date="2022-08" db="EMBL/GenBank/DDBJ databases">
        <authorList>
            <consortium name="DOE Joint Genome Institute"/>
            <person name="Min B."/>
            <person name="Riley R."/>
            <person name="Sierra-Patev S."/>
            <person name="Naranjo-Ortiz M."/>
            <person name="Looney B."/>
            <person name="Konkel Z."/>
            <person name="Slot J.C."/>
            <person name="Sakamoto Y."/>
            <person name="Steenwyk J.L."/>
            <person name="Rokas A."/>
            <person name="Carro J."/>
            <person name="Camarero S."/>
            <person name="Ferreira P."/>
            <person name="Molpeceres G."/>
            <person name="Ruiz-Duenas F.J."/>
            <person name="Serrano A."/>
            <person name="Henrissat B."/>
            <person name="Drula E."/>
            <person name="Hughes K.W."/>
            <person name="Mata J.L."/>
            <person name="Ishikawa N.K."/>
            <person name="Vargas-Isla R."/>
            <person name="Ushijima S."/>
            <person name="Smith C.A."/>
            <person name="Ahrendt S."/>
            <person name="Andreopoulos W."/>
            <person name="He G."/>
            <person name="Labutti K."/>
            <person name="Lipzen A."/>
            <person name="Ng V."/>
            <person name="Sandor L."/>
            <person name="Barry K."/>
            <person name="Martinez A.T."/>
            <person name="Xiao Y."/>
            <person name="Gibbons J.G."/>
            <person name="Terashima K."/>
            <person name="Hibbett D.S."/>
            <person name="Grigoriev I.V."/>
        </authorList>
    </citation>
    <scope>NUCLEOTIDE SEQUENCE</scope>
    <source>
        <strain evidence="2">Sp2 HRB7682 ss15</strain>
    </source>
</reference>
<proteinExistence type="predicted"/>
<feature type="compositionally biased region" description="Low complexity" evidence="1">
    <location>
        <begin position="102"/>
        <end position="119"/>
    </location>
</feature>
<organism evidence="2 3">
    <name type="scientific">Lentinula lateritia</name>
    <dbReference type="NCBI Taxonomy" id="40482"/>
    <lineage>
        <taxon>Eukaryota</taxon>
        <taxon>Fungi</taxon>
        <taxon>Dikarya</taxon>
        <taxon>Basidiomycota</taxon>
        <taxon>Agaricomycotina</taxon>
        <taxon>Agaricomycetes</taxon>
        <taxon>Agaricomycetidae</taxon>
        <taxon>Agaricales</taxon>
        <taxon>Marasmiineae</taxon>
        <taxon>Omphalotaceae</taxon>
        <taxon>Lentinula</taxon>
    </lineage>
</organism>
<protein>
    <submittedName>
        <fullName evidence="2">Uncharacterized protein</fullName>
    </submittedName>
</protein>
<feature type="compositionally biased region" description="Low complexity" evidence="1">
    <location>
        <begin position="136"/>
        <end position="160"/>
    </location>
</feature>
<feature type="compositionally biased region" description="Polar residues" evidence="1">
    <location>
        <begin position="194"/>
        <end position="203"/>
    </location>
</feature>
<feature type="compositionally biased region" description="Polar residues" evidence="1">
    <location>
        <begin position="174"/>
        <end position="185"/>
    </location>
</feature>
<feature type="region of interest" description="Disordered" evidence="1">
    <location>
        <begin position="174"/>
        <end position="203"/>
    </location>
</feature>
<sequence length="231" mass="25025">MSLSVDDLVSSLSSSHIGQEALDLAALQAQLAQTLFPQPIASSSDSSLDSFHQPCNTPTGRTPSSSFSWGQVIDVQQHLPRPDEVIDDAEDERMVEDILMPSSPASAGYSSAQYAVQQQMNSPFQRSHNRNPHNRSSSSFPSSFPSSPSPSSVSEPSSFTSTDPFYLAQLQAMQSHNAPSPSAMSQLGMPAQHSPFTQQQQTRRENFNFSPASISLDTHNLFAVTSVAFEC</sequence>
<name>A0A9W9DYS9_9AGAR</name>
<reference evidence="2" key="2">
    <citation type="journal article" date="2023" name="Proc. Natl. Acad. Sci. U.S.A.">
        <title>A global phylogenomic analysis of the shiitake genus Lentinula.</title>
        <authorList>
            <person name="Sierra-Patev S."/>
            <person name="Min B."/>
            <person name="Naranjo-Ortiz M."/>
            <person name="Looney B."/>
            <person name="Konkel Z."/>
            <person name="Slot J.C."/>
            <person name="Sakamoto Y."/>
            <person name="Steenwyk J.L."/>
            <person name="Rokas A."/>
            <person name="Carro J."/>
            <person name="Camarero S."/>
            <person name="Ferreira P."/>
            <person name="Molpeceres G."/>
            <person name="Ruiz-Duenas F.J."/>
            <person name="Serrano A."/>
            <person name="Henrissat B."/>
            <person name="Drula E."/>
            <person name="Hughes K.W."/>
            <person name="Mata J.L."/>
            <person name="Ishikawa N.K."/>
            <person name="Vargas-Isla R."/>
            <person name="Ushijima S."/>
            <person name="Smith C.A."/>
            <person name="Donoghue J."/>
            <person name="Ahrendt S."/>
            <person name="Andreopoulos W."/>
            <person name="He G."/>
            <person name="LaButti K."/>
            <person name="Lipzen A."/>
            <person name="Ng V."/>
            <person name="Riley R."/>
            <person name="Sandor L."/>
            <person name="Barry K."/>
            <person name="Martinez A.T."/>
            <person name="Xiao Y."/>
            <person name="Gibbons J.G."/>
            <person name="Terashima K."/>
            <person name="Grigoriev I.V."/>
            <person name="Hibbett D."/>
        </authorList>
    </citation>
    <scope>NUCLEOTIDE SEQUENCE</scope>
    <source>
        <strain evidence="2">Sp2 HRB7682 ss15</strain>
    </source>
</reference>
<accession>A0A9W9DYS9</accession>
<evidence type="ECO:0000313" key="2">
    <source>
        <dbReference type="EMBL" id="KAJ4492707.1"/>
    </source>
</evidence>
<feature type="region of interest" description="Disordered" evidence="1">
    <location>
        <begin position="102"/>
        <end position="160"/>
    </location>
</feature>
<dbReference type="EMBL" id="JANVFS010000004">
    <property type="protein sequence ID" value="KAJ4492707.1"/>
    <property type="molecule type" value="Genomic_DNA"/>
</dbReference>
<comment type="caution">
    <text evidence="2">The sequence shown here is derived from an EMBL/GenBank/DDBJ whole genome shotgun (WGS) entry which is preliminary data.</text>
</comment>